<evidence type="ECO:0000313" key="3">
    <source>
        <dbReference type="EMBL" id="KFI88275.1"/>
    </source>
</evidence>
<dbReference type="eggNOG" id="ENOG5030QZQ">
    <property type="taxonomic scope" value="Bacteria"/>
</dbReference>
<dbReference type="STRING" id="1437610.BREU_0378"/>
<dbReference type="AlphaFoldDB" id="A0A087CYC5"/>
<feature type="domain" description="GNAT-like C-terminal" evidence="2">
    <location>
        <begin position="146"/>
        <end position="366"/>
    </location>
</feature>
<proteinExistence type="predicted"/>
<feature type="domain" description="N-acyltransferase N-terminal" evidence="1">
    <location>
        <begin position="27"/>
        <end position="144"/>
    </location>
</feature>
<evidence type="ECO:0000259" key="2">
    <source>
        <dbReference type="Pfam" id="PF18164"/>
    </source>
</evidence>
<protein>
    <submittedName>
        <fullName evidence="3">Acyltransferase</fullName>
    </submittedName>
</protein>
<organism evidence="3 4">
    <name type="scientific">Bifidobacterium reuteri DSM 23975</name>
    <dbReference type="NCBI Taxonomy" id="1437610"/>
    <lineage>
        <taxon>Bacteria</taxon>
        <taxon>Bacillati</taxon>
        <taxon>Actinomycetota</taxon>
        <taxon>Actinomycetes</taxon>
        <taxon>Bifidobacteriales</taxon>
        <taxon>Bifidobacteriaceae</taxon>
        <taxon>Bifidobacterium</taxon>
    </lineage>
</organism>
<dbReference type="EMBL" id="JGZK01000001">
    <property type="protein sequence ID" value="KFI88275.1"/>
    <property type="molecule type" value="Genomic_DNA"/>
</dbReference>
<keyword evidence="3" id="KW-0808">Transferase</keyword>
<dbReference type="InterPro" id="IPR041273">
    <property type="entry name" value="NAT_N"/>
</dbReference>
<evidence type="ECO:0000313" key="4">
    <source>
        <dbReference type="Proteomes" id="UP000028984"/>
    </source>
</evidence>
<dbReference type="InterPro" id="IPR041644">
    <property type="entry name" value="GNAT_C"/>
</dbReference>
<keyword evidence="4" id="KW-1185">Reference proteome</keyword>
<dbReference type="GO" id="GO:0016746">
    <property type="term" value="F:acyltransferase activity"/>
    <property type="evidence" value="ECO:0007669"/>
    <property type="project" value="UniProtKB-KW"/>
</dbReference>
<reference evidence="3 4" key="1">
    <citation type="submission" date="2014-03" db="EMBL/GenBank/DDBJ databases">
        <title>Genomics of Bifidobacteria.</title>
        <authorList>
            <person name="Ventura M."/>
            <person name="Milani C."/>
            <person name="Lugli G.A."/>
        </authorList>
    </citation>
    <scope>NUCLEOTIDE SEQUENCE [LARGE SCALE GENOMIC DNA]</scope>
    <source>
        <strain evidence="3 4">DSM 23975</strain>
    </source>
</reference>
<name>A0A087CYC5_9BIFI</name>
<dbReference type="Proteomes" id="UP000028984">
    <property type="component" value="Unassembled WGS sequence"/>
</dbReference>
<comment type="caution">
    <text evidence="3">The sequence shown here is derived from an EMBL/GenBank/DDBJ whole genome shotgun (WGS) entry which is preliminary data.</text>
</comment>
<dbReference type="Pfam" id="PF18164">
    <property type="entry name" value="GNAT_C"/>
    <property type="match status" value="1"/>
</dbReference>
<dbReference type="RefSeq" id="WP_052381961.1">
    <property type="nucleotide sequence ID" value="NZ_JDUW01000014.1"/>
</dbReference>
<accession>A0A087CYC5</accession>
<evidence type="ECO:0000259" key="1">
    <source>
        <dbReference type="Pfam" id="PF18082"/>
    </source>
</evidence>
<dbReference type="Pfam" id="PF18082">
    <property type="entry name" value="NAT_N"/>
    <property type="match status" value="1"/>
</dbReference>
<dbReference type="Gene3D" id="3.40.630.120">
    <property type="match status" value="1"/>
</dbReference>
<sequence length="368" mass="40145">MTGDICDFALCERYFGITADLYEPAVRLLAWLHEDQVGRESLSGIAELVLRRKNVSAAAALVERLRSHVAVFYPVRPEGSNVTLAAVMVDLLPSSVASMRSAGVPDDIVRATLRDFAIWADVHREKTGRPGISETEWNLLSLTGNILRIGRLQYESTVFLEPYYVCRDTRDGGLVILAADGVRVSVAGLPLAAGDDSRAFVTRLRFDDGVIAGNPIDTERGVIRRETASLRTDDHDLLLAPGMPATNIHIPADGPLTPELVDYSIAQAKPLLDKLGRLTPVGVCESWLLDPALDQIARSDSNICRFMHRFAKFPNATPGSAIVERVCGWGTNALPPEKLPERTGLQRGLKRYLLAGGTVRDVGGVLVW</sequence>
<gene>
    <name evidence="3" type="ORF">BREU_0378</name>
</gene>
<dbReference type="OrthoDB" id="3229305at2"/>
<keyword evidence="3" id="KW-0012">Acyltransferase</keyword>